<dbReference type="Gene3D" id="1.25.40.20">
    <property type="entry name" value="Ankyrin repeat-containing domain"/>
    <property type="match status" value="5"/>
</dbReference>
<dbReference type="InterPro" id="IPR002110">
    <property type="entry name" value="Ankyrin_rpt"/>
</dbReference>
<evidence type="ECO:0000256" key="3">
    <source>
        <dbReference type="PROSITE-ProRule" id="PRU00023"/>
    </source>
</evidence>
<dbReference type="InterPro" id="IPR036770">
    <property type="entry name" value="Ankyrin_rpt-contain_sf"/>
</dbReference>
<feature type="repeat" description="ANK" evidence="3">
    <location>
        <begin position="1085"/>
        <end position="1117"/>
    </location>
</feature>
<protein>
    <recommendedName>
        <fullName evidence="5">Clr5 domain-containing protein</fullName>
    </recommendedName>
</protein>
<dbReference type="SUPFAM" id="SSF48403">
    <property type="entry name" value="Ankyrin repeat"/>
    <property type="match status" value="3"/>
</dbReference>
<dbReference type="Proteomes" id="UP001220324">
    <property type="component" value="Unassembled WGS sequence"/>
</dbReference>
<reference evidence="6 7" key="1">
    <citation type="journal article" date="2023" name="IMA Fungus">
        <title>Comparative genomic study of the Penicillium genus elucidates a diverse pangenome and 15 lateral gene transfer events.</title>
        <authorList>
            <person name="Petersen C."/>
            <person name="Sorensen T."/>
            <person name="Nielsen M.R."/>
            <person name="Sondergaard T.E."/>
            <person name="Sorensen J.L."/>
            <person name="Fitzpatrick D.A."/>
            <person name="Frisvad J.C."/>
            <person name="Nielsen K.L."/>
        </authorList>
    </citation>
    <scope>NUCLEOTIDE SEQUENCE [LARGE SCALE GENOMIC DNA]</scope>
    <source>
        <strain evidence="6 7">IBT 35679</strain>
    </source>
</reference>
<sequence>MARTKDETAEWENYRDELKSLWLDKRWTLKQVQEYMSQAHNFCKSWPFSESQFTRQLNRWGFKKNLTDAEWNFVARRGEKRKREGKEPGPVRLHGRLIPEPKVRKETSRHSKLSSQYVGDLDPPTPDGVVVGTPRADIESIPDASLDWLQIGNFDFLNLEGPSPATLNHGDVALQFQLPEPIPSDFGLHSQWFEQPAVLFNINEFVMEHQAMHPVVSPSVVAKDDGNWHSSDHKMVEETLQILLEQFDARGGRGHGDLILALEPVTSGADTKFQFSSPTNISNYLQMCVYLASNNLLAEASTRQLVSLIAKFNSHSRLKALVDSNSTSNEIFMSTLLASAAAEGDARICQVLIEAGADLDALSGMTTRTTPLRRAIRNLHPQCTKMLLEAGADPNLVVERDTPLHNACENSYFRPALDIVNQLLRHGAHVNPPQDCARLTPLQHSASAIQPEVLKLLLDNGADPNVFTTSKSGTALQIACGSSSNANVVEVLMNAGADIDKCSGYRFSNRDEVSSADSDTDSSSSSDLDDWTEGSGLPISFKPPILIAAEEENWEAVQLLLEEGAAINTRLKKCPPEALEEELDATEIAVFTPLQAAVRAENITMTRMLLVNGADINMKVNGNHGHTALQIAAMVGSERLIGILLRKGADINSPAGLYCGRTALQAAATHSDTRILSLLLVEGADVNASPARFHGRTALQTAIAAGNIEGVRILLHAGAIVNTDPDLTDGVTCLQEAFKITDQAVKNEVVHLLLRAGAAVGAPKSDQQRHAPLHAAVNNQDLGMIRKLLERGASPNIGFDNLENQTPLQKASSLGNNDIVQELIKHGAEVNASPYTFRGRTALQAACEGGHESTAKILLSFGAAIKAERAGVDGVSAIEASLNSNNFGLTQLFLDKEPNAISSDPVTSRQIIGRALDIWNCNVSLLELLIRGGADVGKAPNLESRSYLHIAAAKGNFEMVQCLILAGTNINHRWKKISGGEVTALQSAVASRNIDIVKLLLERGADVNAPADEHGGQTALQIAASQDYHSMVKLLKDHGADVNGLPSPIRGRSALQEAASRGFMQLTKYLLASGANPNLPPARFGGVTALQGAAIEGKIRIVIMLLQAGALVNALPAIVEGRSAIEGAAENGRLDTLRLLLKYHPDTEEFDIRRKRAARLALSNGHLAIGRFLMAYRKHAWKA</sequence>
<dbReference type="Pfam" id="PF12796">
    <property type="entry name" value="Ank_2"/>
    <property type="match status" value="6"/>
</dbReference>
<feature type="repeat" description="ANK" evidence="3">
    <location>
        <begin position="694"/>
        <end position="726"/>
    </location>
</feature>
<feature type="repeat" description="ANK" evidence="3">
    <location>
        <begin position="659"/>
        <end position="691"/>
    </location>
</feature>
<feature type="repeat" description="ANK" evidence="3">
    <location>
        <begin position="437"/>
        <end position="469"/>
    </location>
</feature>
<organism evidence="6 7">
    <name type="scientific">Penicillium frequentans</name>
    <dbReference type="NCBI Taxonomy" id="3151616"/>
    <lineage>
        <taxon>Eukaryota</taxon>
        <taxon>Fungi</taxon>
        <taxon>Dikarya</taxon>
        <taxon>Ascomycota</taxon>
        <taxon>Pezizomycotina</taxon>
        <taxon>Eurotiomycetes</taxon>
        <taxon>Eurotiomycetidae</taxon>
        <taxon>Eurotiales</taxon>
        <taxon>Aspergillaceae</taxon>
        <taxon>Penicillium</taxon>
    </lineage>
</organism>
<feature type="repeat" description="ANK" evidence="3">
    <location>
        <begin position="768"/>
        <end position="800"/>
    </location>
</feature>
<dbReference type="EMBL" id="JAQIZZ010000001">
    <property type="protein sequence ID" value="KAJ5557218.1"/>
    <property type="molecule type" value="Genomic_DNA"/>
</dbReference>
<feature type="domain" description="Clr5" evidence="5">
    <location>
        <begin position="8"/>
        <end position="64"/>
    </location>
</feature>
<dbReference type="AlphaFoldDB" id="A0AAD6D880"/>
<name>A0AAD6D880_9EURO</name>
<feature type="repeat" description="ANK" evidence="3">
    <location>
        <begin position="803"/>
        <end position="835"/>
    </location>
</feature>
<dbReference type="PROSITE" id="PS50297">
    <property type="entry name" value="ANK_REP_REGION"/>
    <property type="match status" value="13"/>
</dbReference>
<evidence type="ECO:0000313" key="7">
    <source>
        <dbReference type="Proteomes" id="UP001220324"/>
    </source>
</evidence>
<feature type="repeat" description="ANK" evidence="3">
    <location>
        <begin position="624"/>
        <end position="656"/>
    </location>
</feature>
<keyword evidence="7" id="KW-1185">Reference proteome</keyword>
<proteinExistence type="predicted"/>
<evidence type="ECO:0000259" key="5">
    <source>
        <dbReference type="Pfam" id="PF14420"/>
    </source>
</evidence>
<feature type="repeat" description="ANK" evidence="3">
    <location>
        <begin position="1050"/>
        <end position="1082"/>
    </location>
</feature>
<feature type="repeat" description="ANK" evidence="3">
    <location>
        <begin position="589"/>
        <end position="621"/>
    </location>
</feature>
<feature type="compositionally biased region" description="Low complexity" evidence="4">
    <location>
        <begin position="515"/>
        <end position="526"/>
    </location>
</feature>
<feature type="repeat" description="ANK" evidence="3">
    <location>
        <begin position="332"/>
        <end position="364"/>
    </location>
</feature>
<feature type="repeat" description="ANK" evidence="3">
    <location>
        <begin position="943"/>
        <end position="975"/>
    </location>
</feature>
<evidence type="ECO:0000256" key="4">
    <source>
        <dbReference type="SAM" id="MobiDB-lite"/>
    </source>
</evidence>
<gene>
    <name evidence="6" type="ORF">N7494_001133</name>
</gene>
<evidence type="ECO:0000313" key="6">
    <source>
        <dbReference type="EMBL" id="KAJ5557218.1"/>
    </source>
</evidence>
<feature type="repeat" description="ANK" evidence="3">
    <location>
        <begin position="838"/>
        <end position="870"/>
    </location>
</feature>
<dbReference type="Pfam" id="PF00023">
    <property type="entry name" value="Ank"/>
    <property type="match status" value="2"/>
</dbReference>
<accession>A0AAD6D880</accession>
<feature type="region of interest" description="Disordered" evidence="4">
    <location>
        <begin position="104"/>
        <end position="126"/>
    </location>
</feature>
<feature type="repeat" description="ANK" evidence="3">
    <location>
        <begin position="367"/>
        <end position="399"/>
    </location>
</feature>
<feature type="repeat" description="ANK" evidence="3">
    <location>
        <begin position="399"/>
        <end position="435"/>
    </location>
</feature>
<dbReference type="Pfam" id="PF14420">
    <property type="entry name" value="Clr5"/>
    <property type="match status" value="1"/>
</dbReference>
<keyword evidence="1" id="KW-0677">Repeat</keyword>
<dbReference type="PROSITE" id="PS50088">
    <property type="entry name" value="ANK_REPEAT"/>
    <property type="match status" value="17"/>
</dbReference>
<dbReference type="PANTHER" id="PTHR24171">
    <property type="entry name" value="ANKYRIN REPEAT DOMAIN-CONTAINING PROTEIN 39-RELATED"/>
    <property type="match status" value="1"/>
</dbReference>
<dbReference type="PANTHER" id="PTHR24171:SF9">
    <property type="entry name" value="ANKYRIN REPEAT DOMAIN-CONTAINING PROTEIN 39"/>
    <property type="match status" value="1"/>
</dbReference>
<feature type="region of interest" description="Disordered" evidence="4">
    <location>
        <begin position="511"/>
        <end position="535"/>
    </location>
</feature>
<feature type="repeat" description="ANK" evidence="3">
    <location>
        <begin position="471"/>
        <end position="504"/>
    </location>
</feature>
<evidence type="ECO:0000256" key="2">
    <source>
        <dbReference type="ARBA" id="ARBA00023043"/>
    </source>
</evidence>
<feature type="repeat" description="ANK" evidence="3">
    <location>
        <begin position="1015"/>
        <end position="1047"/>
    </location>
</feature>
<evidence type="ECO:0000256" key="1">
    <source>
        <dbReference type="ARBA" id="ARBA00022737"/>
    </source>
</evidence>
<dbReference type="PRINTS" id="PR01415">
    <property type="entry name" value="ANKYRIN"/>
</dbReference>
<dbReference type="InterPro" id="IPR025676">
    <property type="entry name" value="Clr5_dom"/>
</dbReference>
<dbReference type="SMART" id="SM00248">
    <property type="entry name" value="ANK"/>
    <property type="match status" value="20"/>
</dbReference>
<keyword evidence="2 3" id="KW-0040">ANK repeat</keyword>
<feature type="repeat" description="ANK" evidence="3">
    <location>
        <begin position="980"/>
        <end position="1012"/>
    </location>
</feature>
<comment type="caution">
    <text evidence="6">The sequence shown here is derived from an EMBL/GenBank/DDBJ whole genome shotgun (WGS) entry which is preliminary data.</text>
</comment>